<protein>
    <submittedName>
        <fullName evidence="1">Uncharacterized protein</fullName>
    </submittedName>
</protein>
<accession>A0ABX8V2L8</accession>
<organism evidence="1 2">
    <name type="scientific">Paraburkholderia edwinii</name>
    <dbReference type="NCBI Taxonomy" id="2861782"/>
    <lineage>
        <taxon>Bacteria</taxon>
        <taxon>Pseudomonadati</taxon>
        <taxon>Pseudomonadota</taxon>
        <taxon>Betaproteobacteria</taxon>
        <taxon>Burkholderiales</taxon>
        <taxon>Burkholderiaceae</taxon>
        <taxon>Paraburkholderia</taxon>
    </lineage>
</organism>
<gene>
    <name evidence="1" type="ORF">KZJ38_27965</name>
</gene>
<keyword evidence="2" id="KW-1185">Reference proteome</keyword>
<dbReference type="EMBL" id="CP080096">
    <property type="protein sequence ID" value="QYD73464.1"/>
    <property type="molecule type" value="Genomic_DNA"/>
</dbReference>
<dbReference type="Proteomes" id="UP000826462">
    <property type="component" value="Chromosome 2"/>
</dbReference>
<name>A0ABX8V2L8_9BURK</name>
<dbReference type="RefSeq" id="WP_219803253.1">
    <property type="nucleotide sequence ID" value="NZ_CP080096.1"/>
</dbReference>
<sequence>MGKLVFEQIDDVRAAHPYLFVYLLGDQQTFQVGRGHPFMQIEVTREQKLSFNFYPIDQEIALTQEHWEKVLAVAREFLEETLQSGDDW</sequence>
<proteinExistence type="predicted"/>
<evidence type="ECO:0000313" key="2">
    <source>
        <dbReference type="Proteomes" id="UP000826462"/>
    </source>
</evidence>
<reference evidence="1 2" key="1">
    <citation type="submission" date="2021-07" db="EMBL/GenBank/DDBJ databases">
        <title>Paraburkholderia edwinii protects Aspergillus sp. from phenazines by acting as a toxin sponge.</title>
        <authorList>
            <person name="Dahlstrom K.M."/>
            <person name="Newman D.K."/>
        </authorList>
    </citation>
    <scope>NUCLEOTIDE SEQUENCE [LARGE SCALE GENOMIC DNA]</scope>
    <source>
        <strain evidence="1 2">Pe01</strain>
    </source>
</reference>
<evidence type="ECO:0000313" key="1">
    <source>
        <dbReference type="EMBL" id="QYD73464.1"/>
    </source>
</evidence>